<dbReference type="Proteomes" id="UP000038045">
    <property type="component" value="Unplaced"/>
</dbReference>
<protein>
    <submittedName>
        <fullName evidence="2">F-box domain-containing protein</fullName>
    </submittedName>
</protein>
<evidence type="ECO:0000313" key="1">
    <source>
        <dbReference type="Proteomes" id="UP000038045"/>
    </source>
</evidence>
<accession>A0A0N4Z5Z2</accession>
<sequence>MWCKIETLKPTTMLLCVRSLKEEIVEEFDIKIPDSVSNVYLASAPSEYKAILSVFKNSNKKKFNKLVSKIDIDELDMGQNIFKEIISCFRETTIILNDCFNEYPSNYCKDVFSRCEFLYHPNITLEQLYEIRWDSFNNVFETFQEEKIPIIHNNDLIRLGYLLMKSLKMDSCNDENRALTRTEFYHFKNDLSRMCNLQTLCLDFNVMKGLRRFETICSSINYNLENLELFGCTDIKKIHLDILSKYCEKIKNLSIYTITSNTVRIKDIIKNFKHLEGLYLHFDDSYNVKNILKDLKTKLVTKGEYKLRWPRLKFLFITCPVPNEWGMKIIKSMDMNTQRKSGKFILEQFTNTRKYDEYKIIIQESSLFFSKFLKIFSSDIPLTMRDYYFY</sequence>
<dbReference type="InterPro" id="IPR032675">
    <property type="entry name" value="LRR_dom_sf"/>
</dbReference>
<dbReference type="Gene3D" id="3.80.10.10">
    <property type="entry name" value="Ribonuclease Inhibitor"/>
    <property type="match status" value="1"/>
</dbReference>
<proteinExistence type="predicted"/>
<dbReference type="WBParaSite" id="PTRK_0000253500.1">
    <property type="protein sequence ID" value="PTRK_0000253500.1"/>
    <property type="gene ID" value="PTRK_0000253500"/>
</dbReference>
<dbReference type="SUPFAM" id="SSF52047">
    <property type="entry name" value="RNI-like"/>
    <property type="match status" value="1"/>
</dbReference>
<dbReference type="AlphaFoldDB" id="A0A0N4Z5Z2"/>
<reference evidence="2" key="1">
    <citation type="submission" date="2017-02" db="UniProtKB">
        <authorList>
            <consortium name="WormBaseParasite"/>
        </authorList>
    </citation>
    <scope>IDENTIFICATION</scope>
</reference>
<keyword evidence="1" id="KW-1185">Reference proteome</keyword>
<name>A0A0N4Z5Z2_PARTI</name>
<evidence type="ECO:0000313" key="2">
    <source>
        <dbReference type="WBParaSite" id="PTRK_0000253500.1"/>
    </source>
</evidence>
<organism evidence="1 2">
    <name type="scientific">Parastrongyloides trichosuri</name>
    <name type="common">Possum-specific nematode worm</name>
    <dbReference type="NCBI Taxonomy" id="131310"/>
    <lineage>
        <taxon>Eukaryota</taxon>
        <taxon>Metazoa</taxon>
        <taxon>Ecdysozoa</taxon>
        <taxon>Nematoda</taxon>
        <taxon>Chromadorea</taxon>
        <taxon>Rhabditida</taxon>
        <taxon>Tylenchina</taxon>
        <taxon>Panagrolaimomorpha</taxon>
        <taxon>Strongyloidoidea</taxon>
        <taxon>Strongyloididae</taxon>
        <taxon>Parastrongyloides</taxon>
    </lineage>
</organism>